<dbReference type="EMBL" id="LSZQ01000002">
    <property type="protein sequence ID" value="KXU38246.1"/>
    <property type="molecule type" value="Genomic_DNA"/>
</dbReference>
<comment type="subcellular location">
    <subcellularLocation>
        <location evidence="1 10">Cytoplasm</location>
    </subcellularLocation>
</comment>
<dbReference type="PANTHER" id="PTHR30027:SF3">
    <property type="entry name" value="16S RRNA (URACIL(1498)-N(3))-METHYLTRANSFERASE"/>
    <property type="match status" value="1"/>
</dbReference>
<evidence type="ECO:0000256" key="9">
    <source>
        <dbReference type="ARBA" id="ARBA00047944"/>
    </source>
</evidence>
<evidence type="ECO:0000256" key="7">
    <source>
        <dbReference type="ARBA" id="ARBA00022691"/>
    </source>
</evidence>
<dbReference type="PIRSF" id="PIRSF015601">
    <property type="entry name" value="MTase_slr0722"/>
    <property type="match status" value="1"/>
</dbReference>
<evidence type="ECO:0000256" key="1">
    <source>
        <dbReference type="ARBA" id="ARBA00004496"/>
    </source>
</evidence>
<dbReference type="CDD" id="cd18084">
    <property type="entry name" value="RsmE-like"/>
    <property type="match status" value="1"/>
</dbReference>
<dbReference type="Gene3D" id="3.40.1280.10">
    <property type="match status" value="1"/>
</dbReference>
<dbReference type="Pfam" id="PF04452">
    <property type="entry name" value="Methyltrans_RNA"/>
    <property type="match status" value="1"/>
</dbReference>
<keyword evidence="7 10" id="KW-0949">S-adenosyl-L-methionine</keyword>
<evidence type="ECO:0000256" key="5">
    <source>
        <dbReference type="ARBA" id="ARBA00022603"/>
    </source>
</evidence>
<reference evidence="13" key="1">
    <citation type="submission" date="2016-02" db="EMBL/GenBank/DDBJ databases">
        <authorList>
            <person name="Sanders J.G."/>
            <person name="Lin J.Y."/>
            <person name="Wertz J.T."/>
            <person name="Russell J.A."/>
            <person name="Moreau C.S."/>
            <person name="Powell S."/>
        </authorList>
    </citation>
    <scope>NUCLEOTIDE SEQUENCE [LARGE SCALE GENOMIC DNA]</scope>
    <source>
        <strain evidence="13">CAG34</strain>
    </source>
</reference>
<dbReference type="AlphaFoldDB" id="A0A139SUH4"/>
<dbReference type="NCBIfam" id="TIGR00046">
    <property type="entry name" value="RsmE family RNA methyltransferase"/>
    <property type="match status" value="1"/>
</dbReference>
<dbReference type="EC" id="2.1.1.193" evidence="10"/>
<keyword evidence="4 10" id="KW-0698">rRNA processing</keyword>
<evidence type="ECO:0000313" key="12">
    <source>
        <dbReference type="EMBL" id="KXU38246.1"/>
    </source>
</evidence>
<comment type="catalytic activity">
    <reaction evidence="9 10">
        <text>uridine(1498) in 16S rRNA + S-adenosyl-L-methionine = N(3)-methyluridine(1498) in 16S rRNA + S-adenosyl-L-homocysteine + H(+)</text>
        <dbReference type="Rhea" id="RHEA:42920"/>
        <dbReference type="Rhea" id="RHEA-COMP:10283"/>
        <dbReference type="Rhea" id="RHEA-COMP:10284"/>
        <dbReference type="ChEBI" id="CHEBI:15378"/>
        <dbReference type="ChEBI" id="CHEBI:57856"/>
        <dbReference type="ChEBI" id="CHEBI:59789"/>
        <dbReference type="ChEBI" id="CHEBI:65315"/>
        <dbReference type="ChEBI" id="CHEBI:74502"/>
        <dbReference type="EC" id="2.1.1.193"/>
    </reaction>
</comment>
<evidence type="ECO:0000256" key="4">
    <source>
        <dbReference type="ARBA" id="ARBA00022552"/>
    </source>
</evidence>
<name>A0A139SUH4_9BACT</name>
<dbReference type="InterPro" id="IPR046886">
    <property type="entry name" value="RsmE_MTase_dom"/>
</dbReference>
<dbReference type="InterPro" id="IPR029026">
    <property type="entry name" value="tRNA_m1G_MTases_N"/>
</dbReference>
<dbReference type="Proteomes" id="UP000070058">
    <property type="component" value="Unassembled WGS sequence"/>
</dbReference>
<evidence type="ECO:0000256" key="2">
    <source>
        <dbReference type="ARBA" id="ARBA00005528"/>
    </source>
</evidence>
<dbReference type="SUPFAM" id="SSF75217">
    <property type="entry name" value="alpha/beta knot"/>
    <property type="match status" value="1"/>
</dbReference>
<proteinExistence type="inferred from homology"/>
<comment type="function">
    <text evidence="8 10">Specifically methylates the N3 position of the uracil ring of uridine 1498 (m3U1498) in 16S rRNA. Acts on the fully assembled 30S ribosomal subunit.</text>
</comment>
<sequence>MNLILFTREESQVPLPRSDARAQHILRVLRRQVGDSLDVGLPDGPRGKATLRRISETALELSFTWEPEPPAPPPPTTLIIGLPRPQTARKILQDAAALGVRQLHFVRCVRSEPSYAASHLWHSGEWQRHLEAGTAQAFATDIPQLSHGRTLAEVLEKLTAASSPAPAPPPRRLALDNYEAPQPLGHYAIGPDELLTLALGPERGWAPDERDALRAAGFALAHLGPRVLRLETAVTAALAITHSLRMSHGAAQRASTPGAESSG</sequence>
<keyword evidence="5 10" id="KW-0489">Methyltransferase</keyword>
<comment type="caution">
    <text evidence="12">The sequence shown here is derived from an EMBL/GenBank/DDBJ whole genome shotgun (WGS) entry which is preliminary data.</text>
</comment>
<dbReference type="InterPro" id="IPR029028">
    <property type="entry name" value="Alpha/beta_knot_MTases"/>
</dbReference>
<keyword evidence="3 10" id="KW-0963">Cytoplasm</keyword>
<dbReference type="GO" id="GO:0070475">
    <property type="term" value="P:rRNA base methylation"/>
    <property type="evidence" value="ECO:0007669"/>
    <property type="project" value="TreeGrafter"/>
</dbReference>
<evidence type="ECO:0000256" key="8">
    <source>
        <dbReference type="ARBA" id="ARBA00025699"/>
    </source>
</evidence>
<evidence type="ECO:0000256" key="6">
    <source>
        <dbReference type="ARBA" id="ARBA00022679"/>
    </source>
</evidence>
<protein>
    <recommendedName>
        <fullName evidence="10">Ribosomal RNA small subunit methyltransferase E</fullName>
        <ecNumber evidence="10">2.1.1.193</ecNumber>
    </recommendedName>
</protein>
<dbReference type="InterPro" id="IPR006700">
    <property type="entry name" value="RsmE"/>
</dbReference>
<keyword evidence="6 10" id="KW-0808">Transferase</keyword>
<dbReference type="STRING" id="1548207.AXK11_00945"/>
<keyword evidence="13" id="KW-1185">Reference proteome</keyword>
<evidence type="ECO:0000259" key="11">
    <source>
        <dbReference type="Pfam" id="PF04452"/>
    </source>
</evidence>
<evidence type="ECO:0000256" key="3">
    <source>
        <dbReference type="ARBA" id="ARBA00022490"/>
    </source>
</evidence>
<accession>A0A139SUH4</accession>
<dbReference type="GO" id="GO:0070042">
    <property type="term" value="F:rRNA (uridine-N3-)-methyltransferase activity"/>
    <property type="evidence" value="ECO:0007669"/>
    <property type="project" value="TreeGrafter"/>
</dbReference>
<dbReference type="RefSeq" id="WP_068628153.1">
    <property type="nucleotide sequence ID" value="NZ_LSZQ01000002.1"/>
</dbReference>
<evidence type="ECO:0000256" key="10">
    <source>
        <dbReference type="PIRNR" id="PIRNR015601"/>
    </source>
</evidence>
<dbReference type="PANTHER" id="PTHR30027">
    <property type="entry name" value="RIBOSOMAL RNA SMALL SUBUNIT METHYLTRANSFERASE E"/>
    <property type="match status" value="1"/>
</dbReference>
<organism evidence="12 13">
    <name type="scientific">Cephaloticoccus primus</name>
    <dbReference type="NCBI Taxonomy" id="1548207"/>
    <lineage>
        <taxon>Bacteria</taxon>
        <taxon>Pseudomonadati</taxon>
        <taxon>Verrucomicrobiota</taxon>
        <taxon>Opitutia</taxon>
        <taxon>Opitutales</taxon>
        <taxon>Opitutaceae</taxon>
        <taxon>Cephaloticoccus</taxon>
    </lineage>
</organism>
<comment type="similarity">
    <text evidence="2 10">Belongs to the RNA methyltransferase RsmE family.</text>
</comment>
<evidence type="ECO:0000313" key="13">
    <source>
        <dbReference type="Proteomes" id="UP000070058"/>
    </source>
</evidence>
<dbReference type="GO" id="GO:0005737">
    <property type="term" value="C:cytoplasm"/>
    <property type="evidence" value="ECO:0007669"/>
    <property type="project" value="UniProtKB-SubCell"/>
</dbReference>
<feature type="domain" description="Ribosomal RNA small subunit methyltransferase E methyltransferase" evidence="11">
    <location>
        <begin position="75"/>
        <end position="241"/>
    </location>
</feature>
<gene>
    <name evidence="12" type="ORF">AXK11_00945</name>
</gene>